<dbReference type="AlphaFoldDB" id="C4JID3"/>
<evidence type="ECO:0000313" key="1">
    <source>
        <dbReference type="EMBL" id="EEP78030.1"/>
    </source>
</evidence>
<gene>
    <name evidence="1" type="ORF">UREG_02879</name>
</gene>
<dbReference type="Proteomes" id="UP000002058">
    <property type="component" value="Unassembled WGS sequence"/>
</dbReference>
<protein>
    <submittedName>
        <fullName evidence="1">Uncharacterized protein</fullName>
    </submittedName>
</protein>
<dbReference type="HOGENOM" id="CLU_980696_0_0_1"/>
<keyword evidence="2" id="KW-1185">Reference proteome</keyword>
<dbReference type="EMBL" id="CH476615">
    <property type="protein sequence ID" value="EEP78030.1"/>
    <property type="molecule type" value="Genomic_DNA"/>
</dbReference>
<name>C4JID3_UNCRE</name>
<accession>C4JID3</accession>
<dbReference type="VEuPathDB" id="FungiDB:UREG_02879"/>
<organism evidence="1 2">
    <name type="scientific">Uncinocarpus reesii (strain UAMH 1704)</name>
    <dbReference type="NCBI Taxonomy" id="336963"/>
    <lineage>
        <taxon>Eukaryota</taxon>
        <taxon>Fungi</taxon>
        <taxon>Dikarya</taxon>
        <taxon>Ascomycota</taxon>
        <taxon>Pezizomycotina</taxon>
        <taxon>Eurotiomycetes</taxon>
        <taxon>Eurotiomycetidae</taxon>
        <taxon>Onygenales</taxon>
        <taxon>Onygenaceae</taxon>
        <taxon>Uncinocarpus</taxon>
    </lineage>
</organism>
<reference evidence="2" key="1">
    <citation type="journal article" date="2009" name="Genome Res.">
        <title>Comparative genomic analyses of the human fungal pathogens Coccidioides and their relatives.</title>
        <authorList>
            <person name="Sharpton T.J."/>
            <person name="Stajich J.E."/>
            <person name="Rounsley S.D."/>
            <person name="Gardner M.J."/>
            <person name="Wortman J.R."/>
            <person name="Jordar V.S."/>
            <person name="Maiti R."/>
            <person name="Kodira C.D."/>
            <person name="Neafsey D.E."/>
            <person name="Zeng Q."/>
            <person name="Hung C.-Y."/>
            <person name="McMahan C."/>
            <person name="Muszewska A."/>
            <person name="Grynberg M."/>
            <person name="Mandel M.A."/>
            <person name="Kellner E.M."/>
            <person name="Barker B.M."/>
            <person name="Galgiani J.N."/>
            <person name="Orbach M.J."/>
            <person name="Kirkland T.N."/>
            <person name="Cole G.T."/>
            <person name="Henn M.R."/>
            <person name="Birren B.W."/>
            <person name="Taylor J.W."/>
        </authorList>
    </citation>
    <scope>NUCLEOTIDE SEQUENCE [LARGE SCALE GENOMIC DNA]</scope>
    <source>
        <strain evidence="2">UAMH 1704</strain>
    </source>
</reference>
<dbReference type="GeneID" id="8443492"/>
<dbReference type="RefSeq" id="XP_002543363.1">
    <property type="nucleotide sequence ID" value="XM_002543317.1"/>
</dbReference>
<dbReference type="KEGG" id="ure:UREG_02879"/>
<evidence type="ECO:0000313" key="2">
    <source>
        <dbReference type="Proteomes" id="UP000002058"/>
    </source>
</evidence>
<proteinExistence type="predicted"/>
<sequence length="284" mass="32278">MWRIKITWILPCRSLLISRLRLSIGRFASQVHGFFLRFTSRWNEGAARFTSREINPAPPVPLFPVETRFESFEAPFFPASWGIIRPLLIILITPNNKSRSDICKLFRDSPGSRIFMRPATECLERPLKLYYLGIDDLSSLSGNFIVVQRSLWKDVQSYCLFLVPSTLGPFKGVITFECNVFGNSGNSGNPLSRLQHRRRQPFGLCLFVKFIVLSLRAQMTTQLKPSSTHALKPTSFWGAKDGYTGKPSMPSSPSQDFTSGFRCMSKCWGCFYMDGIQLSNKGVY</sequence>
<dbReference type="InParanoid" id="C4JID3"/>